<organism evidence="1">
    <name type="scientific">Pediastrum angulosum</name>
    <dbReference type="NCBI Taxonomy" id="271408"/>
    <lineage>
        <taxon>Eukaryota</taxon>
        <taxon>Viridiplantae</taxon>
        <taxon>Chlorophyta</taxon>
        <taxon>core chlorophytes</taxon>
        <taxon>Chlorophyceae</taxon>
        <taxon>CS clade</taxon>
        <taxon>Sphaeropleales</taxon>
        <taxon>Hydrodictyaceae</taxon>
        <taxon>Pediastrum</taxon>
    </lineage>
</organism>
<dbReference type="AlphaFoldDB" id="A0A2U8GHN2"/>
<geneLocation type="chloroplast" evidence="1"/>
<proteinExistence type="predicted"/>
<accession>A0A2U8GHN2</accession>
<dbReference type="GeneID" id="36951524"/>
<name>A0A2U8GHN2_9CHLO</name>
<keyword evidence="1" id="KW-0150">Chloroplast</keyword>
<dbReference type="RefSeq" id="YP_009491940.1">
    <property type="nucleotide sequence ID" value="NC_037919.1"/>
</dbReference>
<evidence type="ECO:0000313" key="1">
    <source>
        <dbReference type="EMBL" id="AWI68176.1"/>
    </source>
</evidence>
<reference evidence="1" key="1">
    <citation type="journal article" date="2018" name="Am. J. Bot.">
        <title>Organellar phylogenomics inform systematics in the green algal family Hydrodictyaceae (Chlorophyceae) and provide clues to the complex evolutionary history of plastid genomes in the green algal tree of life.</title>
        <authorList>
            <person name="McManus H.A."/>
            <person name="Fucikova K."/>
            <person name="Lewis P.O."/>
            <person name="Lewis L.A."/>
            <person name="Karol K.G."/>
        </authorList>
    </citation>
    <scope>NUCLEOTIDE SEQUENCE</scope>
</reference>
<protein>
    <submittedName>
        <fullName evidence="1">Uncharacterized protein</fullName>
    </submittedName>
</protein>
<dbReference type="EMBL" id="MF276977">
    <property type="protein sequence ID" value="AWI68176.1"/>
    <property type="molecule type" value="Genomic_DNA"/>
</dbReference>
<sequence>MRQSSKFFFFLRFGEADATIFEVIWVREASQRFPTIFDSKKNALARSAKPKKSDNLRSFSLRHSRVRQSSIPKQKERACAFFGNQRLPTIFDSERRKRRRKCLRIGFA</sequence>
<keyword evidence="1" id="KW-0934">Plastid</keyword>